<organism evidence="2 3">
    <name type="scientific">Rhipicephalus sanguineus</name>
    <name type="common">Brown dog tick</name>
    <name type="synonym">Ixodes sanguineus</name>
    <dbReference type="NCBI Taxonomy" id="34632"/>
    <lineage>
        <taxon>Eukaryota</taxon>
        <taxon>Metazoa</taxon>
        <taxon>Ecdysozoa</taxon>
        <taxon>Arthropoda</taxon>
        <taxon>Chelicerata</taxon>
        <taxon>Arachnida</taxon>
        <taxon>Acari</taxon>
        <taxon>Parasitiformes</taxon>
        <taxon>Ixodida</taxon>
        <taxon>Ixodoidea</taxon>
        <taxon>Ixodidae</taxon>
        <taxon>Rhipicephalinae</taxon>
        <taxon>Rhipicephalus</taxon>
        <taxon>Rhipicephalus</taxon>
    </lineage>
</organism>
<reference evidence="2" key="1">
    <citation type="journal article" date="2020" name="Cell">
        <title>Large-Scale Comparative Analyses of Tick Genomes Elucidate Their Genetic Diversity and Vector Capacities.</title>
        <authorList>
            <consortium name="Tick Genome and Microbiome Consortium (TIGMIC)"/>
            <person name="Jia N."/>
            <person name="Wang J."/>
            <person name="Shi W."/>
            <person name="Du L."/>
            <person name="Sun Y."/>
            <person name="Zhan W."/>
            <person name="Jiang J.F."/>
            <person name="Wang Q."/>
            <person name="Zhang B."/>
            <person name="Ji P."/>
            <person name="Bell-Sakyi L."/>
            <person name="Cui X.M."/>
            <person name="Yuan T.T."/>
            <person name="Jiang B.G."/>
            <person name="Yang W.F."/>
            <person name="Lam T.T."/>
            <person name="Chang Q.C."/>
            <person name="Ding S.J."/>
            <person name="Wang X.J."/>
            <person name="Zhu J.G."/>
            <person name="Ruan X.D."/>
            <person name="Zhao L."/>
            <person name="Wei J.T."/>
            <person name="Ye R.Z."/>
            <person name="Que T.C."/>
            <person name="Du C.H."/>
            <person name="Zhou Y.H."/>
            <person name="Cheng J.X."/>
            <person name="Dai P.F."/>
            <person name="Guo W.B."/>
            <person name="Han X.H."/>
            <person name="Huang E.J."/>
            <person name="Li L.F."/>
            <person name="Wei W."/>
            <person name="Gao Y.C."/>
            <person name="Liu J.Z."/>
            <person name="Shao H.Z."/>
            <person name="Wang X."/>
            <person name="Wang C.C."/>
            <person name="Yang T.C."/>
            <person name="Huo Q.B."/>
            <person name="Li W."/>
            <person name="Chen H.Y."/>
            <person name="Chen S.E."/>
            <person name="Zhou L.G."/>
            <person name="Ni X.B."/>
            <person name="Tian J.H."/>
            <person name="Sheng Y."/>
            <person name="Liu T."/>
            <person name="Pan Y.S."/>
            <person name="Xia L.Y."/>
            <person name="Li J."/>
            <person name="Zhao F."/>
            <person name="Cao W.C."/>
        </authorList>
    </citation>
    <scope>NUCLEOTIDE SEQUENCE</scope>
    <source>
        <strain evidence="2">Rsan-2018</strain>
    </source>
</reference>
<accession>A0A9D4T0B7</accession>
<dbReference type="VEuPathDB" id="VectorBase:RSAN_044296"/>
<feature type="chain" id="PRO_5039372437" evidence="1">
    <location>
        <begin position="21"/>
        <end position="174"/>
    </location>
</feature>
<dbReference type="Proteomes" id="UP000821837">
    <property type="component" value="Chromosome 3"/>
</dbReference>
<evidence type="ECO:0000256" key="1">
    <source>
        <dbReference type="SAM" id="SignalP"/>
    </source>
</evidence>
<dbReference type="EMBL" id="JABSTV010001249">
    <property type="protein sequence ID" value="KAH7962053.1"/>
    <property type="molecule type" value="Genomic_DNA"/>
</dbReference>
<sequence>MRQIFTAVCLVGLAALAVNAYTLPEEESSVDRVFDSAAQEAIYLGEILHDVAETLENDEELATEGDEYFFRDLWNKTKEAVKNAAKKMKLSVKGAYNEAKDNIKKVTKEAKDKLKEKAVVIVSELLRKVTSSYAVDETEGYGHGNFLKVLLDLIRHTAGRMVRGGMALGQLQLS</sequence>
<keyword evidence="1" id="KW-0732">Signal</keyword>
<proteinExistence type="predicted"/>
<dbReference type="Gene3D" id="1.10.287.700">
    <property type="entry name" value="Helix hairpin bin"/>
    <property type="match status" value="1"/>
</dbReference>
<evidence type="ECO:0000313" key="2">
    <source>
        <dbReference type="EMBL" id="KAH7962053.1"/>
    </source>
</evidence>
<feature type="signal peptide" evidence="1">
    <location>
        <begin position="1"/>
        <end position="20"/>
    </location>
</feature>
<comment type="caution">
    <text evidence="2">The sequence shown here is derived from an EMBL/GenBank/DDBJ whole genome shotgun (WGS) entry which is preliminary data.</text>
</comment>
<gene>
    <name evidence="2" type="ORF">HPB52_014084</name>
</gene>
<reference evidence="2" key="2">
    <citation type="submission" date="2021-09" db="EMBL/GenBank/DDBJ databases">
        <authorList>
            <person name="Jia N."/>
            <person name="Wang J."/>
            <person name="Shi W."/>
            <person name="Du L."/>
            <person name="Sun Y."/>
            <person name="Zhan W."/>
            <person name="Jiang J."/>
            <person name="Wang Q."/>
            <person name="Zhang B."/>
            <person name="Ji P."/>
            <person name="Sakyi L.B."/>
            <person name="Cui X."/>
            <person name="Yuan T."/>
            <person name="Jiang B."/>
            <person name="Yang W."/>
            <person name="Lam T.T.-Y."/>
            <person name="Chang Q."/>
            <person name="Ding S."/>
            <person name="Wang X."/>
            <person name="Zhu J."/>
            <person name="Ruan X."/>
            <person name="Zhao L."/>
            <person name="Wei J."/>
            <person name="Que T."/>
            <person name="Du C."/>
            <person name="Cheng J."/>
            <person name="Dai P."/>
            <person name="Han X."/>
            <person name="Huang E."/>
            <person name="Gao Y."/>
            <person name="Liu J."/>
            <person name="Shao H."/>
            <person name="Ye R."/>
            <person name="Li L."/>
            <person name="Wei W."/>
            <person name="Wang X."/>
            <person name="Wang C."/>
            <person name="Huo Q."/>
            <person name="Li W."/>
            <person name="Guo W."/>
            <person name="Chen H."/>
            <person name="Chen S."/>
            <person name="Zhou L."/>
            <person name="Zhou L."/>
            <person name="Ni X."/>
            <person name="Tian J."/>
            <person name="Zhou Y."/>
            <person name="Sheng Y."/>
            <person name="Liu T."/>
            <person name="Pan Y."/>
            <person name="Xia L."/>
            <person name="Li J."/>
            <person name="Zhao F."/>
            <person name="Cao W."/>
        </authorList>
    </citation>
    <scope>NUCLEOTIDE SEQUENCE</scope>
    <source>
        <strain evidence="2">Rsan-2018</strain>
        <tissue evidence="2">Larvae</tissue>
    </source>
</reference>
<name>A0A9D4T0B7_RHISA</name>
<evidence type="ECO:0000313" key="3">
    <source>
        <dbReference type="Proteomes" id="UP000821837"/>
    </source>
</evidence>
<keyword evidence="3" id="KW-1185">Reference proteome</keyword>
<dbReference type="AlphaFoldDB" id="A0A9D4T0B7"/>
<protein>
    <submittedName>
        <fullName evidence="2">Uncharacterized protein</fullName>
    </submittedName>
</protein>